<accession>A0ABD4KU43</accession>
<dbReference type="PANTHER" id="PTHR45527">
    <property type="entry name" value="NONRIBOSOMAL PEPTIDE SYNTHETASE"/>
    <property type="match status" value="1"/>
</dbReference>
<dbReference type="Proteomes" id="UP000722957">
    <property type="component" value="Unassembled WGS sequence"/>
</dbReference>
<feature type="non-terminal residue" evidence="2">
    <location>
        <position position="1"/>
    </location>
</feature>
<evidence type="ECO:0000313" key="2">
    <source>
        <dbReference type="EMBL" id="MBF4275131.1"/>
    </source>
</evidence>
<dbReference type="RefSeq" id="WP_194574314.1">
    <property type="nucleotide sequence ID" value="NZ_RDOM01000894.1"/>
</dbReference>
<dbReference type="PANTHER" id="PTHR45527:SF10">
    <property type="entry name" value="PYOCHELIN SYNTHASE PCHF"/>
    <property type="match status" value="1"/>
</dbReference>
<dbReference type="AlphaFoldDB" id="A0ABD4KU43"/>
<dbReference type="SUPFAM" id="SSF56801">
    <property type="entry name" value="Acetyl-CoA synthetase-like"/>
    <property type="match status" value="1"/>
</dbReference>
<keyword evidence="1" id="KW-0436">Ligase</keyword>
<dbReference type="Gene3D" id="3.30.300.30">
    <property type="match status" value="1"/>
</dbReference>
<protein>
    <recommendedName>
        <fullName evidence="4">AMP-dependent synthetase/ligase domain-containing protein</fullName>
    </recommendedName>
</protein>
<comment type="caution">
    <text evidence="2">The sequence shown here is derived from an EMBL/GenBank/DDBJ whole genome shotgun (WGS) entry which is preliminary data.</text>
</comment>
<dbReference type="EMBL" id="RDOM01000894">
    <property type="protein sequence ID" value="MBF4275131.1"/>
    <property type="molecule type" value="Genomic_DNA"/>
</dbReference>
<evidence type="ECO:0000256" key="1">
    <source>
        <dbReference type="ARBA" id="ARBA00022598"/>
    </source>
</evidence>
<evidence type="ECO:0008006" key="4">
    <source>
        <dbReference type="Google" id="ProtNLM"/>
    </source>
</evidence>
<name>A0ABD4KU43_VIBAN</name>
<evidence type="ECO:0000313" key="3">
    <source>
        <dbReference type="Proteomes" id="UP000722957"/>
    </source>
</evidence>
<gene>
    <name evidence="2" type="ORF">EAY07_24610</name>
</gene>
<feature type="non-terminal residue" evidence="2">
    <location>
        <position position="97"/>
    </location>
</feature>
<organism evidence="2 3">
    <name type="scientific">Vibrio anguillarum</name>
    <name type="common">Listonella anguillarum</name>
    <dbReference type="NCBI Taxonomy" id="55601"/>
    <lineage>
        <taxon>Bacteria</taxon>
        <taxon>Pseudomonadati</taxon>
        <taxon>Pseudomonadota</taxon>
        <taxon>Gammaproteobacteria</taxon>
        <taxon>Vibrionales</taxon>
        <taxon>Vibrionaceae</taxon>
        <taxon>Vibrio</taxon>
    </lineage>
</organism>
<sequence length="97" mass="10939">VAQGYWNDEPRTATQFVHAVCPDSHQIQRWYRTGDMGCYWPDGTLEFLGRKDNQVKVGGHRIELGEIDAALNRIQGVRHGVTLATELAGSRDKQLEC</sequence>
<reference evidence="2 3" key="1">
    <citation type="journal article" date="2021" name="PeerJ">
        <title>Analysis of 44 Vibrio anguillarum genomes reveals high genetic diversity.</title>
        <authorList>
            <person name="Hansen M.J."/>
            <person name="Dalsgaard I."/>
        </authorList>
    </citation>
    <scope>NUCLEOTIDE SEQUENCE [LARGE SCALE GENOMIC DNA]</scope>
    <source>
        <strain evidence="2 3">17-16730-2A</strain>
    </source>
</reference>
<dbReference type="GO" id="GO:0016874">
    <property type="term" value="F:ligase activity"/>
    <property type="evidence" value="ECO:0007669"/>
    <property type="project" value="UniProtKB-KW"/>
</dbReference>
<proteinExistence type="predicted"/>
<dbReference type="InterPro" id="IPR045851">
    <property type="entry name" value="AMP-bd_C_sf"/>
</dbReference>
<dbReference type="InterPro" id="IPR042099">
    <property type="entry name" value="ANL_N_sf"/>
</dbReference>
<dbReference type="Gene3D" id="3.40.50.12780">
    <property type="entry name" value="N-terminal domain of ligase-like"/>
    <property type="match status" value="1"/>
</dbReference>